<evidence type="ECO:0000256" key="4">
    <source>
        <dbReference type="SAM" id="MobiDB-lite"/>
    </source>
</evidence>
<sequence>MEPFCLYDLGILTENKAIQKILCPMAAELCHLILTLEREDGMHQAFPDLEENAEKLAKATEELASVAKRLAEEAGDEVYKEETCPAAESLVLAGRHILQIEDAAGVRRTVQAANRLLECLSMLRDAGNAPALLAAFQNFSEAFLLLNSLTAKHLEELGDSPRRTSLVQTLQLLHKCIPLLHAAKHSQLKCSRDQQVSLSKDCSFQLTERTIKELVSLLVDNPGSKELQDRNGIFSQHVCRLLALLSHPDPAYLSDSEFSAHVEAVIFYCMLLADMSRPDLKQDLIKHCWVLLQLRKSICCHRSKPDGQTRPSWGKSSLEEKCHTMREEVESLDQAVLTATLHQILDTFFEAKEPLRQLVEEACSLAGAGCFPAVQGLLKKLQPLTATFFTRAQQMLRVADFVLARCTETQTAREIQDGVEYLKRLLAGLPPLLTERSRNAAPRSGAEQLQSLYHAWAGATESLLRCFEETVGMCEFLKLSIQEMAKLREWCEEALDSQDPERLCRHAANLTRWARWVAEAAGRYVDGATDPIFRNGLRVRVEQLAGSILELKAAAAFCSESLSCLRTRDVFSKALSCLMDTACRVQDGLDGANHPDILSPLRERVRSTGVMRELELGPSCAGLKTTAAEAALQEDARRRPPSQAGTLHPDVAPRKGDALPVIAALLAATRARDTAAVDAACSALRELSACCVEAAKEALPVAEAPLAETLGQYPKIGSLTPRVISLARETAPGQLRHPGKLLQMALSLSERIRETKECLAAVAGSWYSLSQQVLSFILSADFTSGKQALDETMMGLAGAVQLAGDIASMCGRKQNPVFPAVWENFLQVQAKFSHAQMNTKALLGKAVSFEGSCRLGEASLELHCIQWAVSMRVLLGAMDQFIGRDGLFLRELRSAMKNKICSQSLLAAVSENSLRLQEAAWLSYLSCPEDCGRSEILTLKEEIKVLVEALLDASNTLLVSPLSTASLYIRFELLQTDVALRVKALLLHLEEANTEQLRIIRDVLSPALSPLSEEEREKSKQAFEQKANQLLANIQWVSTTLHDVLETTAQLQSQADLLSVADHLLILTSDAVSSASQLFQSHRDRGHLHLDSIVWYWAAQAHYLVTRLQAVQGIGGHVLELLRQRLQRAGNCCSPRQHSSVAKLSAAQELGAVSHTSAETHLTGGARANRTAGEAHETQQSSALSISLASSPRRHEGEDSDTLRSGPSRMSQVTKDMATRMLHMTQFLRKQGPITSKEQLVACARHMASDGQVFVRFGRLVAKNCPDKSCSSELLRAAEQTHTISSQLGMVARVKAVTAESRSASELLVSNAQNLLQAILHVLRAAEAACIKGLHQPPPDSEEGAVAAFCIQWRKNLLRHRAEECFNSERDELGLRKTQARAEPTLTAMVQGQPPLTKNNPESLKPVQGQALRGRHPEKQEGMCAAYGRHPEKQEGMCAVDELHRRLASAERAQPVLDSPSSRLFC</sequence>
<dbReference type="Gene3D" id="1.20.120.230">
    <property type="entry name" value="Alpha-catenin/vinculin-like"/>
    <property type="match status" value="2"/>
</dbReference>
<comment type="similarity">
    <text evidence="2">Belongs to the vinculin/alpha-catenin family.</text>
</comment>
<dbReference type="EMBL" id="KB743040">
    <property type="protein sequence ID" value="EOB01809.1"/>
    <property type="molecule type" value="Genomic_DNA"/>
</dbReference>
<evidence type="ECO:0000313" key="5">
    <source>
        <dbReference type="EMBL" id="EOB01809.1"/>
    </source>
</evidence>
<dbReference type="GO" id="GO:0005912">
    <property type="term" value="C:adherens junction"/>
    <property type="evidence" value="ECO:0007669"/>
    <property type="project" value="TreeGrafter"/>
</dbReference>
<dbReference type="Gene3D" id="1.20.120.810">
    <property type="entry name" value="Vinculin, Vh2 four-helix bundle"/>
    <property type="match status" value="3"/>
</dbReference>
<comment type="subcellular location">
    <subcellularLocation>
        <location evidence="1">Cytoplasm</location>
    </subcellularLocation>
</comment>
<name>R0L878_ANAPL</name>
<dbReference type="GO" id="GO:0008013">
    <property type="term" value="F:beta-catenin binding"/>
    <property type="evidence" value="ECO:0007669"/>
    <property type="project" value="TreeGrafter"/>
</dbReference>
<dbReference type="PANTHER" id="PTHR18914">
    <property type="entry name" value="ALPHA CATENIN"/>
    <property type="match status" value="1"/>
</dbReference>
<keyword evidence="3" id="KW-0963">Cytoplasm</keyword>
<organism evidence="5 6">
    <name type="scientific">Anas platyrhynchos</name>
    <name type="common">Mallard</name>
    <name type="synonym">Anas boschas</name>
    <dbReference type="NCBI Taxonomy" id="8839"/>
    <lineage>
        <taxon>Eukaryota</taxon>
        <taxon>Metazoa</taxon>
        <taxon>Chordata</taxon>
        <taxon>Craniata</taxon>
        <taxon>Vertebrata</taxon>
        <taxon>Euteleostomi</taxon>
        <taxon>Archelosauria</taxon>
        <taxon>Archosauria</taxon>
        <taxon>Dinosauria</taxon>
        <taxon>Saurischia</taxon>
        <taxon>Theropoda</taxon>
        <taxon>Coelurosauria</taxon>
        <taxon>Aves</taxon>
        <taxon>Neognathae</taxon>
        <taxon>Galloanserae</taxon>
        <taxon>Anseriformes</taxon>
        <taxon>Anatidae</taxon>
        <taxon>Anatinae</taxon>
        <taxon>Anas</taxon>
    </lineage>
</organism>
<dbReference type="SUPFAM" id="SSF47220">
    <property type="entry name" value="alpha-catenin/vinculin-like"/>
    <property type="match status" value="3"/>
</dbReference>
<dbReference type="GO" id="GO:0005737">
    <property type="term" value="C:cytoplasm"/>
    <property type="evidence" value="ECO:0007669"/>
    <property type="project" value="UniProtKB-SubCell"/>
</dbReference>
<dbReference type="Pfam" id="PF01044">
    <property type="entry name" value="Vinculin"/>
    <property type="match status" value="2"/>
</dbReference>
<evidence type="ECO:0000256" key="3">
    <source>
        <dbReference type="ARBA" id="ARBA00022490"/>
    </source>
</evidence>
<protein>
    <submittedName>
        <fullName evidence="5">Vinculin</fullName>
    </submittedName>
</protein>
<dbReference type="InterPro" id="IPR006077">
    <property type="entry name" value="Vinculin/catenin"/>
</dbReference>
<accession>R0L878</accession>
<reference evidence="6" key="1">
    <citation type="journal article" date="2013" name="Nat. Genet.">
        <title>The duck genome and transcriptome provide insight into an avian influenza virus reservoir species.</title>
        <authorList>
            <person name="Huang Y."/>
            <person name="Li Y."/>
            <person name="Burt D.W."/>
            <person name="Chen H."/>
            <person name="Zhang Y."/>
            <person name="Qian W."/>
            <person name="Kim H."/>
            <person name="Gan S."/>
            <person name="Zhao Y."/>
            <person name="Li J."/>
            <person name="Yi K."/>
            <person name="Feng H."/>
            <person name="Zhu P."/>
            <person name="Li B."/>
            <person name="Liu Q."/>
            <person name="Fairley S."/>
            <person name="Magor K.E."/>
            <person name="Du Z."/>
            <person name="Hu X."/>
            <person name="Goodman L."/>
            <person name="Tafer H."/>
            <person name="Vignal A."/>
            <person name="Lee T."/>
            <person name="Kim K.W."/>
            <person name="Sheng Z."/>
            <person name="An Y."/>
            <person name="Searle S."/>
            <person name="Herrero J."/>
            <person name="Groenen M.A."/>
            <person name="Crooijmans R.P."/>
            <person name="Faraut T."/>
            <person name="Cai Q."/>
            <person name="Webster R.G."/>
            <person name="Aldridge J.R."/>
            <person name="Warren W.C."/>
            <person name="Bartschat S."/>
            <person name="Kehr S."/>
            <person name="Marz M."/>
            <person name="Stadler P.F."/>
            <person name="Smith J."/>
            <person name="Kraus R.H."/>
            <person name="Zhao Y."/>
            <person name="Ren L."/>
            <person name="Fei J."/>
            <person name="Morisson M."/>
            <person name="Kaiser P."/>
            <person name="Griffin D.K."/>
            <person name="Rao M."/>
            <person name="Pitel F."/>
            <person name="Wang J."/>
            <person name="Li N."/>
        </authorList>
    </citation>
    <scope>NUCLEOTIDE SEQUENCE [LARGE SCALE GENOMIC DNA]</scope>
</reference>
<evidence type="ECO:0000313" key="6">
    <source>
        <dbReference type="Proteomes" id="UP000296049"/>
    </source>
</evidence>
<evidence type="ECO:0000256" key="1">
    <source>
        <dbReference type="ARBA" id="ARBA00004496"/>
    </source>
</evidence>
<proteinExistence type="inferred from homology"/>
<dbReference type="GO" id="GO:0016342">
    <property type="term" value="C:catenin complex"/>
    <property type="evidence" value="ECO:0007669"/>
    <property type="project" value="TreeGrafter"/>
</dbReference>
<gene>
    <name evidence="5" type="ORF">Anapl_01572</name>
</gene>
<dbReference type="GO" id="GO:0098609">
    <property type="term" value="P:cell-cell adhesion"/>
    <property type="evidence" value="ECO:0007669"/>
    <property type="project" value="TreeGrafter"/>
</dbReference>
<evidence type="ECO:0000256" key="2">
    <source>
        <dbReference type="ARBA" id="ARBA00008376"/>
    </source>
</evidence>
<dbReference type="GO" id="GO:0016477">
    <property type="term" value="P:cell migration"/>
    <property type="evidence" value="ECO:0007669"/>
    <property type="project" value="TreeGrafter"/>
</dbReference>
<feature type="region of interest" description="Disordered" evidence="4">
    <location>
        <begin position="1156"/>
        <end position="1211"/>
    </location>
</feature>
<keyword evidence="6" id="KW-1185">Reference proteome</keyword>
<dbReference type="InterPro" id="IPR036723">
    <property type="entry name" value="Alpha-catenin/vinculin-like_sf"/>
</dbReference>
<feature type="compositionally biased region" description="Low complexity" evidence="4">
    <location>
        <begin position="1181"/>
        <end position="1191"/>
    </location>
</feature>
<dbReference type="PANTHER" id="PTHR18914:SF30">
    <property type="entry name" value="VINCULIN_ALPHA-CATENIN FAMILY MEMBER 1"/>
    <property type="match status" value="1"/>
</dbReference>
<dbReference type="Proteomes" id="UP000296049">
    <property type="component" value="Unassembled WGS sequence"/>
</dbReference>
<dbReference type="GO" id="GO:0051015">
    <property type="term" value="F:actin filament binding"/>
    <property type="evidence" value="ECO:0007669"/>
    <property type="project" value="InterPro"/>
</dbReference>